<evidence type="ECO:0000259" key="1">
    <source>
        <dbReference type="SMART" id="SM00359"/>
    </source>
</evidence>
<dbReference type="InterPro" id="IPR036974">
    <property type="entry name" value="PUA_sf"/>
</dbReference>
<name>A0A7C1I4P3_9CREN</name>
<sequence>MVAKRRFLSKKEVKQLLEAIEAKLGLTDLPREGYEEVEDEDAKLILLNREPFLVILEDGLALPHLKYLLKHGHCFLPKIVVDKGAVKPIGSGADVMAPGIVRIDGSFRENDIAVVTEERMIPIAVVKAIYPSEAVASMKKGKVALNLHYPGDKFWKLSEKL</sequence>
<evidence type="ECO:0000313" key="2">
    <source>
        <dbReference type="EMBL" id="HDS11045.1"/>
    </source>
</evidence>
<dbReference type="EMBL" id="DSDY01000166">
    <property type="protein sequence ID" value="HDS11045.1"/>
    <property type="molecule type" value="Genomic_DNA"/>
</dbReference>
<dbReference type="PIRSF" id="PIRSF005067">
    <property type="entry name" value="Tma_RNA-bind_prd"/>
    <property type="match status" value="1"/>
</dbReference>
<feature type="domain" description="PUA" evidence="1">
    <location>
        <begin position="77"/>
        <end position="151"/>
    </location>
</feature>
<dbReference type="GO" id="GO:0001731">
    <property type="term" value="P:formation of translation preinitiation complex"/>
    <property type="evidence" value="ECO:0007669"/>
    <property type="project" value="TreeGrafter"/>
</dbReference>
<organism evidence="2">
    <name type="scientific">Fervidicoccus fontis</name>
    <dbReference type="NCBI Taxonomy" id="683846"/>
    <lineage>
        <taxon>Archaea</taxon>
        <taxon>Thermoproteota</taxon>
        <taxon>Thermoprotei</taxon>
        <taxon>Fervidicoccales</taxon>
        <taxon>Fervidicoccaceae</taxon>
        <taxon>Fervidicoccus</taxon>
    </lineage>
</organism>
<comment type="caution">
    <text evidence="2">The sequence shown here is derived from an EMBL/GenBank/DDBJ whole genome shotgun (WGS) entry which is preliminary data.</text>
</comment>
<dbReference type="GO" id="GO:0003723">
    <property type="term" value="F:RNA binding"/>
    <property type="evidence" value="ECO:0007669"/>
    <property type="project" value="InterPro"/>
</dbReference>
<dbReference type="InterPro" id="IPR016437">
    <property type="entry name" value="MCT-1/Tma20"/>
</dbReference>
<dbReference type="Gene3D" id="2.30.130.10">
    <property type="entry name" value="PUA domain"/>
    <property type="match status" value="1"/>
</dbReference>
<proteinExistence type="predicted"/>
<dbReference type="InterPro" id="IPR015266">
    <property type="entry name" value="DUF1947"/>
</dbReference>
<dbReference type="Gene3D" id="3.10.450.120">
    <property type="entry name" value="Pre-PUA domain, domain 1"/>
    <property type="match status" value="1"/>
</dbReference>
<gene>
    <name evidence="2" type="ORF">ENO04_05485</name>
</gene>
<dbReference type="InterPro" id="IPR004521">
    <property type="entry name" value="Uncharacterised_CHP00451"/>
</dbReference>
<dbReference type="Pfam" id="PF01472">
    <property type="entry name" value="PUA"/>
    <property type="match status" value="1"/>
</dbReference>
<protein>
    <submittedName>
        <fullName evidence="2">DUF1947 domain-containing protein</fullName>
    </submittedName>
</protein>
<dbReference type="InterPro" id="IPR002478">
    <property type="entry name" value="PUA"/>
</dbReference>
<dbReference type="AlphaFoldDB" id="A0A7C1I4P3"/>
<reference evidence="2" key="1">
    <citation type="journal article" date="2020" name="mSystems">
        <title>Genome- and Community-Level Interaction Insights into Carbon Utilization and Element Cycling Functions of Hydrothermarchaeota in Hydrothermal Sediment.</title>
        <authorList>
            <person name="Zhou Z."/>
            <person name="Liu Y."/>
            <person name="Xu W."/>
            <person name="Pan J."/>
            <person name="Luo Z.H."/>
            <person name="Li M."/>
        </authorList>
    </citation>
    <scope>NUCLEOTIDE SEQUENCE [LARGE SCALE GENOMIC DNA]</scope>
    <source>
        <strain evidence="2">SpSt-123</strain>
    </source>
</reference>
<dbReference type="PANTHER" id="PTHR22798:SF0">
    <property type="entry name" value="MALIGNANT T-CELL-AMPLIFIED SEQUENCE 1"/>
    <property type="match status" value="1"/>
</dbReference>
<dbReference type="SMART" id="SM00359">
    <property type="entry name" value="PUA"/>
    <property type="match status" value="1"/>
</dbReference>
<dbReference type="Pfam" id="PF09183">
    <property type="entry name" value="DUF1947"/>
    <property type="match status" value="1"/>
</dbReference>
<dbReference type="NCBIfam" id="TIGR00451">
    <property type="entry name" value="unchar_dom_2"/>
    <property type="match status" value="1"/>
</dbReference>
<dbReference type="InterPro" id="IPR015947">
    <property type="entry name" value="PUA-like_sf"/>
</dbReference>
<accession>A0A7C1I4P3</accession>
<dbReference type="PROSITE" id="PS50890">
    <property type="entry name" value="PUA"/>
    <property type="match status" value="1"/>
</dbReference>
<dbReference type="InterPro" id="IPR022430">
    <property type="entry name" value="CHP03684"/>
</dbReference>
<dbReference type="PANTHER" id="PTHR22798">
    <property type="entry name" value="MCT-1 PROTEIN"/>
    <property type="match status" value="1"/>
</dbReference>
<dbReference type="NCBIfam" id="TIGR03684">
    <property type="entry name" value="arCOG00985"/>
    <property type="match status" value="1"/>
</dbReference>
<dbReference type="SUPFAM" id="SSF88697">
    <property type="entry name" value="PUA domain-like"/>
    <property type="match status" value="1"/>
</dbReference>